<reference evidence="3 4" key="1">
    <citation type="journal article" date="2023" name="Commun. Biol.">
        <title>Genome analysis of Parmales, the sister group of diatoms, reveals the evolutionary specialization of diatoms from phago-mixotrophs to photoautotrophs.</title>
        <authorList>
            <person name="Ban H."/>
            <person name="Sato S."/>
            <person name="Yoshikawa S."/>
            <person name="Yamada K."/>
            <person name="Nakamura Y."/>
            <person name="Ichinomiya M."/>
            <person name="Sato N."/>
            <person name="Blanc-Mathieu R."/>
            <person name="Endo H."/>
            <person name="Kuwata A."/>
            <person name="Ogata H."/>
        </authorList>
    </citation>
    <scope>NUCLEOTIDE SEQUENCE [LARGE SCALE GENOMIC DNA]</scope>
</reference>
<evidence type="ECO:0000313" key="4">
    <source>
        <dbReference type="Proteomes" id="UP001165060"/>
    </source>
</evidence>
<dbReference type="InterPro" id="IPR011990">
    <property type="entry name" value="TPR-like_helical_dom_sf"/>
</dbReference>
<sequence length="486" mass="53678">MEGLGPAVRELPERCFGNTGIKNLRGVEHVREIGVGCFSGCRDLHTLEGLGPAVRELPERCFGNTGIKNLRGIEHVREIGAWCFSECRDLHTLEGLGPAVRELPERCFAHTGVTNLRGMQHVRVLGPDCFRDCKELASAEGLGPAVRVLPRSCFARTGIQTLRGMQHVRVLGPDCFRDCKELASAEGLSLDRDFEIARPLRLHSYQGGHAFAGCTKLLPLSLAAPDASPAAVLEYLRMKVRPPSRYAFLACVAYARREQDAGRGSRLDPLLGDIAGRLPDDIIREFVLPFLLGTLETEAGALVLRGMGESHFAAGEYNDALDYYRRSLDVSLHISYANALTNALSDARTGLVERMEAVSVALPGGAGENARSVVADAKRRVQRWVEEEEARAHTLYLQYQEKKRRREEKRKEAELRHGDAVKLRKLGRFEEAVDNFEAAIEMKRAGNAEQWSIRTSISLLAATHKDMGNAEEAAELRALAKSMPFA</sequence>
<keyword evidence="2" id="KW-0175">Coiled coil</keyword>
<dbReference type="Gene3D" id="3.80.10.10">
    <property type="entry name" value="Ribonuclease Inhibitor"/>
    <property type="match status" value="1"/>
</dbReference>
<evidence type="ECO:0000256" key="2">
    <source>
        <dbReference type="SAM" id="Coils"/>
    </source>
</evidence>
<dbReference type="InterPro" id="IPR019734">
    <property type="entry name" value="TPR_rpt"/>
</dbReference>
<organism evidence="3 4">
    <name type="scientific">Tetraparma gracilis</name>
    <dbReference type="NCBI Taxonomy" id="2962635"/>
    <lineage>
        <taxon>Eukaryota</taxon>
        <taxon>Sar</taxon>
        <taxon>Stramenopiles</taxon>
        <taxon>Ochrophyta</taxon>
        <taxon>Bolidophyceae</taxon>
        <taxon>Parmales</taxon>
        <taxon>Triparmaceae</taxon>
        <taxon>Tetraparma</taxon>
    </lineage>
</organism>
<name>A0ABQ6N8U4_9STRA</name>
<evidence type="ECO:0000256" key="1">
    <source>
        <dbReference type="PROSITE-ProRule" id="PRU00339"/>
    </source>
</evidence>
<dbReference type="InterPro" id="IPR032675">
    <property type="entry name" value="LRR_dom_sf"/>
</dbReference>
<proteinExistence type="predicted"/>
<dbReference type="EMBL" id="BRYB01002326">
    <property type="protein sequence ID" value="GMI43086.1"/>
    <property type="molecule type" value="Genomic_DNA"/>
</dbReference>
<dbReference type="SUPFAM" id="SSF48452">
    <property type="entry name" value="TPR-like"/>
    <property type="match status" value="1"/>
</dbReference>
<protein>
    <submittedName>
        <fullName evidence="3">Uncharacterized protein</fullName>
    </submittedName>
</protein>
<keyword evidence="4" id="KW-1185">Reference proteome</keyword>
<accession>A0ABQ6N8U4</accession>
<dbReference type="SMART" id="SM00028">
    <property type="entry name" value="TPR"/>
    <property type="match status" value="2"/>
</dbReference>
<dbReference type="Gene3D" id="1.25.40.10">
    <property type="entry name" value="Tetratricopeptide repeat domain"/>
    <property type="match status" value="1"/>
</dbReference>
<dbReference type="Pfam" id="PF13306">
    <property type="entry name" value="LRR_5"/>
    <property type="match status" value="1"/>
</dbReference>
<dbReference type="InterPro" id="IPR026906">
    <property type="entry name" value="LRR_5"/>
</dbReference>
<gene>
    <name evidence="3" type="ORF">TeGR_g4335</name>
</gene>
<dbReference type="Proteomes" id="UP001165060">
    <property type="component" value="Unassembled WGS sequence"/>
</dbReference>
<feature type="repeat" description="TPR" evidence="1">
    <location>
        <begin position="301"/>
        <end position="334"/>
    </location>
</feature>
<feature type="coiled-coil region" evidence="2">
    <location>
        <begin position="385"/>
        <end position="416"/>
    </location>
</feature>
<keyword evidence="1" id="KW-0802">TPR repeat</keyword>
<comment type="caution">
    <text evidence="3">The sequence shown here is derived from an EMBL/GenBank/DDBJ whole genome shotgun (WGS) entry which is preliminary data.</text>
</comment>
<evidence type="ECO:0000313" key="3">
    <source>
        <dbReference type="EMBL" id="GMI43086.1"/>
    </source>
</evidence>
<dbReference type="PROSITE" id="PS50005">
    <property type="entry name" value="TPR"/>
    <property type="match status" value="1"/>
</dbReference>